<comment type="similarity">
    <text evidence="1">Belongs to the 'GDSL' lipolytic enzyme family.</text>
</comment>
<reference evidence="2 3" key="1">
    <citation type="submission" date="2023-10" db="EMBL/GenBank/DDBJ databases">
        <title>Genome-Wide Identification Analysis in wild type Solanum Pinnatisectum Reveals Some Genes Defensing Phytophthora Infestans.</title>
        <authorList>
            <person name="Sun C."/>
        </authorList>
    </citation>
    <scope>NUCLEOTIDE SEQUENCE [LARGE SCALE GENOMIC DNA]</scope>
    <source>
        <strain evidence="2">LQN</strain>
        <tissue evidence="2">Leaf</tissue>
    </source>
</reference>
<organism evidence="2 3">
    <name type="scientific">Solanum pinnatisectum</name>
    <name type="common">tansyleaf nightshade</name>
    <dbReference type="NCBI Taxonomy" id="50273"/>
    <lineage>
        <taxon>Eukaryota</taxon>
        <taxon>Viridiplantae</taxon>
        <taxon>Streptophyta</taxon>
        <taxon>Embryophyta</taxon>
        <taxon>Tracheophyta</taxon>
        <taxon>Spermatophyta</taxon>
        <taxon>Magnoliopsida</taxon>
        <taxon>eudicotyledons</taxon>
        <taxon>Gunneridae</taxon>
        <taxon>Pentapetalae</taxon>
        <taxon>asterids</taxon>
        <taxon>lamiids</taxon>
        <taxon>Solanales</taxon>
        <taxon>Solanaceae</taxon>
        <taxon>Solanoideae</taxon>
        <taxon>Solaneae</taxon>
        <taxon>Solanum</taxon>
    </lineage>
</organism>
<dbReference type="Pfam" id="PF00657">
    <property type="entry name" value="Lipase_GDSL"/>
    <property type="match status" value="1"/>
</dbReference>
<dbReference type="Gene3D" id="3.40.50.1110">
    <property type="entry name" value="SGNH hydrolase"/>
    <property type="match status" value="1"/>
</dbReference>
<evidence type="ECO:0000313" key="2">
    <source>
        <dbReference type="EMBL" id="KAK4730851.1"/>
    </source>
</evidence>
<comment type="caution">
    <text evidence="2">The sequence shown here is derived from an EMBL/GenBank/DDBJ whole genome shotgun (WGS) entry which is preliminary data.</text>
</comment>
<dbReference type="GO" id="GO:0016788">
    <property type="term" value="F:hydrolase activity, acting on ester bonds"/>
    <property type="evidence" value="ECO:0007669"/>
    <property type="project" value="InterPro"/>
</dbReference>
<dbReference type="EMBL" id="JAWPEI010000003">
    <property type="protein sequence ID" value="KAK4730851.1"/>
    <property type="molecule type" value="Genomic_DNA"/>
</dbReference>
<keyword evidence="3" id="KW-1185">Reference proteome</keyword>
<dbReference type="InterPro" id="IPR036514">
    <property type="entry name" value="SGNH_hydro_sf"/>
</dbReference>
<evidence type="ECO:0008006" key="4">
    <source>
        <dbReference type="Google" id="ProtNLM"/>
    </source>
</evidence>
<evidence type="ECO:0000256" key="1">
    <source>
        <dbReference type="ARBA" id="ARBA00008668"/>
    </source>
</evidence>
<dbReference type="PANTHER" id="PTHR45642:SF92">
    <property type="entry name" value="GDSL ESTERASE_LIPASE"/>
    <property type="match status" value="1"/>
</dbReference>
<gene>
    <name evidence="2" type="ORF">R3W88_023839</name>
</gene>
<sequence>MLISAAINVQNIYDLGARRIGVTTLPPTGCLPAAITLFGRGTNECVAKLNKDAISFNKKLNRTSQKLKSKLPGIKLVVFDIYQPLFDLITKPAESGNMLRLFLPSPFLPFFSNSLNLQKY</sequence>
<dbReference type="Proteomes" id="UP001311915">
    <property type="component" value="Unassembled WGS sequence"/>
</dbReference>
<name>A0AAV9LYU6_9SOLN</name>
<dbReference type="PANTHER" id="PTHR45642">
    <property type="entry name" value="GDSL ESTERASE/LIPASE EXL3"/>
    <property type="match status" value="1"/>
</dbReference>
<proteinExistence type="inferred from homology"/>
<dbReference type="InterPro" id="IPR001087">
    <property type="entry name" value="GDSL"/>
</dbReference>
<dbReference type="AlphaFoldDB" id="A0AAV9LYU6"/>
<dbReference type="InterPro" id="IPR050592">
    <property type="entry name" value="GDSL_lipolytic_enzyme"/>
</dbReference>
<accession>A0AAV9LYU6</accession>
<evidence type="ECO:0000313" key="3">
    <source>
        <dbReference type="Proteomes" id="UP001311915"/>
    </source>
</evidence>
<protein>
    <recommendedName>
        <fullName evidence="4">GDSL esterase/lipase APG</fullName>
    </recommendedName>
</protein>